<dbReference type="GO" id="GO:0005829">
    <property type="term" value="C:cytosol"/>
    <property type="evidence" value="ECO:0007669"/>
    <property type="project" value="TreeGrafter"/>
</dbReference>
<keyword evidence="3 7" id="KW-0560">Oxidoreductase</keyword>
<dbReference type="Pfam" id="PF00676">
    <property type="entry name" value="E1_dh"/>
    <property type="match status" value="1"/>
</dbReference>
<dbReference type="PANTHER" id="PTHR23152:SF4">
    <property type="entry name" value="2-OXOADIPATE DEHYDROGENASE COMPLEX COMPONENT E1"/>
    <property type="match status" value="1"/>
</dbReference>
<dbReference type="InterPro" id="IPR029061">
    <property type="entry name" value="THDP-binding"/>
</dbReference>
<dbReference type="EC" id="1.2.4.2" evidence="2"/>
<dbReference type="AlphaFoldDB" id="D1CE99"/>
<evidence type="ECO:0000256" key="1">
    <source>
        <dbReference type="ARBA" id="ARBA00001964"/>
    </source>
</evidence>
<dbReference type="STRING" id="525904.Tter_0333"/>
<evidence type="ECO:0000259" key="6">
    <source>
        <dbReference type="SMART" id="SM00861"/>
    </source>
</evidence>
<dbReference type="Proteomes" id="UP000000323">
    <property type="component" value="Chromosome 1"/>
</dbReference>
<reference evidence="8" key="1">
    <citation type="journal article" date="2010" name="Stand. Genomic Sci.">
        <title>Complete genome sequence of 'Thermobaculum terrenum' type strain (YNP1).</title>
        <authorList>
            <person name="Kiss H."/>
            <person name="Cleland D."/>
            <person name="Lapidus A."/>
            <person name="Lucas S."/>
            <person name="Glavina Del Rio T."/>
            <person name="Nolan M."/>
            <person name="Tice H."/>
            <person name="Han C."/>
            <person name="Goodwin L."/>
            <person name="Pitluck S."/>
            <person name="Liolios K."/>
            <person name="Ivanova N."/>
            <person name="Mavromatis K."/>
            <person name="Ovchinnikova G."/>
            <person name="Pati A."/>
            <person name="Chen A."/>
            <person name="Palaniappan K."/>
            <person name="Land M."/>
            <person name="Hauser L."/>
            <person name="Chang Y."/>
            <person name="Jeffries C."/>
            <person name="Lu M."/>
            <person name="Brettin T."/>
            <person name="Detter J."/>
            <person name="Goker M."/>
            <person name="Tindall B."/>
            <person name="Beck B."/>
            <person name="McDermott T."/>
            <person name="Woyke T."/>
            <person name="Bristow J."/>
            <person name="Eisen J."/>
            <person name="Markowitz V."/>
            <person name="Hugenholtz P."/>
            <person name="Kyrpides N."/>
            <person name="Klenk H."/>
            <person name="Cheng J."/>
        </authorList>
    </citation>
    <scope>NUCLEOTIDE SEQUENCE [LARGE SCALE GENOMIC DNA]</scope>
    <source>
        <strain evidence="8">ATCC BAA-798 / YNP1</strain>
    </source>
</reference>
<dbReference type="NCBIfam" id="NF008907">
    <property type="entry name" value="PRK12270.1"/>
    <property type="match status" value="1"/>
</dbReference>
<dbReference type="NCBIfam" id="NF006914">
    <property type="entry name" value="PRK09404.1"/>
    <property type="match status" value="1"/>
</dbReference>
<dbReference type="InterPro" id="IPR042179">
    <property type="entry name" value="KGD_C_sf"/>
</dbReference>
<dbReference type="GO" id="GO:0004591">
    <property type="term" value="F:oxoglutarate dehydrogenase (succinyl-transferring) activity"/>
    <property type="evidence" value="ECO:0007669"/>
    <property type="project" value="UniProtKB-EC"/>
</dbReference>
<dbReference type="Gene3D" id="3.40.50.12470">
    <property type="match status" value="1"/>
</dbReference>
<dbReference type="NCBIfam" id="TIGR00239">
    <property type="entry name" value="2oxo_dh_E1"/>
    <property type="match status" value="1"/>
</dbReference>
<evidence type="ECO:0000256" key="3">
    <source>
        <dbReference type="ARBA" id="ARBA00023002"/>
    </source>
</evidence>
<evidence type="ECO:0000313" key="7">
    <source>
        <dbReference type="EMBL" id="ACZ41255.1"/>
    </source>
</evidence>
<evidence type="ECO:0000256" key="5">
    <source>
        <dbReference type="ARBA" id="ARBA00051911"/>
    </source>
</evidence>
<dbReference type="InterPro" id="IPR032106">
    <property type="entry name" value="2-oxogl_dehyd_N"/>
</dbReference>
<dbReference type="FunFam" id="3.40.50.970:FF:000036">
    <property type="entry name" value="2-oxoglutarate dehydrogenase E1 component"/>
    <property type="match status" value="1"/>
</dbReference>
<dbReference type="RefSeq" id="WP_012874290.1">
    <property type="nucleotide sequence ID" value="NC_013525.1"/>
</dbReference>
<dbReference type="GO" id="GO:0006099">
    <property type="term" value="P:tricarboxylic acid cycle"/>
    <property type="evidence" value="ECO:0007669"/>
    <property type="project" value="TreeGrafter"/>
</dbReference>
<keyword evidence="4" id="KW-0786">Thiamine pyrophosphate</keyword>
<dbReference type="EMBL" id="CP001825">
    <property type="protein sequence ID" value="ACZ41255.1"/>
    <property type="molecule type" value="Genomic_DNA"/>
</dbReference>
<name>D1CE99_THET1</name>
<evidence type="ECO:0000256" key="4">
    <source>
        <dbReference type="ARBA" id="ARBA00023052"/>
    </source>
</evidence>
<dbReference type="PIRSF" id="PIRSF000157">
    <property type="entry name" value="Oxoglu_dh_E1"/>
    <property type="match status" value="1"/>
</dbReference>
<proteinExistence type="predicted"/>
<evidence type="ECO:0000313" key="8">
    <source>
        <dbReference type="Proteomes" id="UP000000323"/>
    </source>
</evidence>
<evidence type="ECO:0000256" key="2">
    <source>
        <dbReference type="ARBA" id="ARBA00012280"/>
    </source>
</evidence>
<dbReference type="Gene3D" id="3.40.50.970">
    <property type="match status" value="1"/>
</dbReference>
<keyword evidence="8" id="KW-1185">Reference proteome</keyword>
<dbReference type="Pfam" id="PF02779">
    <property type="entry name" value="Transket_pyr"/>
    <property type="match status" value="1"/>
</dbReference>
<dbReference type="OrthoDB" id="9759785at2"/>
<dbReference type="Pfam" id="PF16870">
    <property type="entry name" value="OxoGdeHyase_C"/>
    <property type="match status" value="1"/>
</dbReference>
<dbReference type="GO" id="GO:0030976">
    <property type="term" value="F:thiamine pyrophosphate binding"/>
    <property type="evidence" value="ECO:0007669"/>
    <property type="project" value="InterPro"/>
</dbReference>
<dbReference type="InterPro" id="IPR031717">
    <property type="entry name" value="ODO-1/KGD_C"/>
</dbReference>
<sequence>MWGKNDKLYGLNAGLVAELYLRYLADPSSVDPSTRAYFDRVGNPFPEELEELVTQAELPTEIDVLKIVGAARLARLTREYGHMAAQLDPLGTPPPGDPELELDTHGLTEADLEKLPASVVGGPLAQTSRNALEAYRKLRDIYCGSIGYDFDQVQDSKERDWLRDMVESRRFAIGDDPEFDRKLLERLSEVETFERFLHRYFPGQKWFSIEGLDMLIPMLDEIISRAAESGVREVVIGIAHRGRLNVMAHILEQPYEKIIAEFKHGLEHTKGTSNTDVGVDSWTGDVKYHLGATLNLKTNLGCTIPITLVPNPSHLEHVNPVVEGRARAAQEDRSLPGPPRQDERASLAILIHGDAAFPGQGIVAETLNLSRLPGYRTGGTIHIIANNQLGFTTEPSEGRSTTYAGDLAKGFEIPTVHVNADDPHACILTARLAETYRETFRKDFMIDLIGYRRYGHNESDEPSFTQPLMYEKIRKHPTVREIFAQKLIQRGIVSTEEVQAFVSKVEGKLRRAMQAEVEDGRSPESEMELLEPEKDHFLQETKVSRELIAEINESLLSLPEGFEVHPKLWRTLARRRDALERGEIDWGHAETLAFATILMNGTPIRISGQDTERGTFSQRHMVLHDVKTGQRYIPLQAIPQARASFAIYNSPLSENAVLGFEYGYSTHAPETLVLWEAQYGDFVNGAQVMIDQFIVSGQAKWRQKSGLVLLLPHGYEGQGPEHSSARIERFLQLAANDNIRIVYPSNAAQYFHLLRRQAASLKSSPKPLVVFTPKSLLRHPLAMASVEDLVDGRFQKVIDDPRSDDIAPRVNRIILCSGKIYVDLVSSKEYREANHVAIARVEELYPFPAREILQVVSRYSAAKEVVWVQEEPRNMGAWNYIALRLRKILDPDINLGYIGRPDRASPAEGSVTLHNVQQSRIIKAAFGEAPDISISGIRETVRHGS</sequence>
<dbReference type="Pfam" id="PF16078">
    <property type="entry name" value="2-oxogl_dehyd_N"/>
    <property type="match status" value="1"/>
</dbReference>
<gene>
    <name evidence="7" type="ordered locus">Tter_0333</name>
</gene>
<dbReference type="GO" id="GO:0045252">
    <property type="term" value="C:oxoglutarate dehydrogenase complex"/>
    <property type="evidence" value="ECO:0007669"/>
    <property type="project" value="TreeGrafter"/>
</dbReference>
<protein>
    <recommendedName>
        <fullName evidence="2">oxoglutarate dehydrogenase (succinyl-transferring)</fullName>
        <ecNumber evidence="2">1.2.4.2</ecNumber>
    </recommendedName>
</protein>
<dbReference type="eggNOG" id="COG0567">
    <property type="taxonomic scope" value="Bacteria"/>
</dbReference>
<comment type="cofactor">
    <cofactor evidence="1">
        <name>thiamine diphosphate</name>
        <dbReference type="ChEBI" id="CHEBI:58937"/>
    </cofactor>
</comment>
<dbReference type="InterPro" id="IPR001017">
    <property type="entry name" value="DH_E1"/>
</dbReference>
<comment type="catalytic activity">
    <reaction evidence="5">
        <text>N(6)-[(R)-lipoyl]-L-lysyl-[protein] + 2-oxoglutarate + H(+) = N(6)-[(R)-S(8)-succinyldihydrolipoyl]-L-lysyl-[protein] + CO2</text>
        <dbReference type="Rhea" id="RHEA:12188"/>
        <dbReference type="Rhea" id="RHEA-COMP:10474"/>
        <dbReference type="Rhea" id="RHEA-COMP:20092"/>
        <dbReference type="ChEBI" id="CHEBI:15378"/>
        <dbReference type="ChEBI" id="CHEBI:16526"/>
        <dbReference type="ChEBI" id="CHEBI:16810"/>
        <dbReference type="ChEBI" id="CHEBI:83099"/>
        <dbReference type="ChEBI" id="CHEBI:83120"/>
        <dbReference type="EC" id="1.2.4.2"/>
    </reaction>
</comment>
<dbReference type="KEGG" id="ttr:Tter_0333"/>
<feature type="domain" description="Transketolase-like pyrimidine-binding" evidence="6">
    <location>
        <begin position="584"/>
        <end position="779"/>
    </location>
</feature>
<dbReference type="Gene3D" id="3.40.50.11610">
    <property type="entry name" value="Multifunctional 2-oxoglutarate metabolism enzyme, C-terminal domain"/>
    <property type="match status" value="1"/>
</dbReference>
<accession>D1CE99</accession>
<dbReference type="HOGENOM" id="CLU_004709_1_0_0"/>
<dbReference type="InterPro" id="IPR011603">
    <property type="entry name" value="2oxoglutarate_DH_E1"/>
</dbReference>
<dbReference type="PANTHER" id="PTHR23152">
    <property type="entry name" value="2-OXOGLUTARATE DEHYDROGENASE"/>
    <property type="match status" value="1"/>
</dbReference>
<dbReference type="SMART" id="SM00861">
    <property type="entry name" value="Transket_pyr"/>
    <property type="match status" value="1"/>
</dbReference>
<dbReference type="Gene3D" id="1.10.287.1150">
    <property type="entry name" value="TPP helical domain"/>
    <property type="match status" value="1"/>
</dbReference>
<dbReference type="InterPro" id="IPR005475">
    <property type="entry name" value="Transketolase-like_Pyr-bd"/>
</dbReference>
<organism evidence="7 8">
    <name type="scientific">Thermobaculum terrenum (strain ATCC BAA-798 / CCMEE 7001 / YNP1)</name>
    <dbReference type="NCBI Taxonomy" id="525904"/>
    <lineage>
        <taxon>Bacteria</taxon>
        <taxon>Bacillati</taxon>
        <taxon>Chloroflexota</taxon>
        <taxon>Chloroflexia</taxon>
        <taxon>Candidatus Thermobaculales</taxon>
        <taxon>Candidatus Thermobaculaceae</taxon>
        <taxon>Thermobaculum</taxon>
    </lineage>
</organism>
<dbReference type="SUPFAM" id="SSF52518">
    <property type="entry name" value="Thiamin diphosphate-binding fold (THDP-binding)"/>
    <property type="match status" value="2"/>
</dbReference>
<dbReference type="CDD" id="cd02016">
    <property type="entry name" value="TPP_E1_OGDC_like"/>
    <property type="match status" value="1"/>
</dbReference>